<organism evidence="7 8">
    <name type="scientific">Crotalus adamanteus</name>
    <name type="common">Eastern diamondback rattlesnake</name>
    <dbReference type="NCBI Taxonomy" id="8729"/>
    <lineage>
        <taxon>Eukaryota</taxon>
        <taxon>Metazoa</taxon>
        <taxon>Chordata</taxon>
        <taxon>Craniata</taxon>
        <taxon>Vertebrata</taxon>
        <taxon>Euteleostomi</taxon>
        <taxon>Lepidosauria</taxon>
        <taxon>Squamata</taxon>
        <taxon>Bifurcata</taxon>
        <taxon>Unidentata</taxon>
        <taxon>Episquamata</taxon>
        <taxon>Toxicofera</taxon>
        <taxon>Serpentes</taxon>
        <taxon>Colubroidea</taxon>
        <taxon>Viperidae</taxon>
        <taxon>Crotalinae</taxon>
        <taxon>Crotalus</taxon>
    </lineage>
</organism>
<keyword evidence="3 6" id="KW-1133">Transmembrane helix</keyword>
<keyword evidence="2 6" id="KW-0812">Transmembrane</keyword>
<dbReference type="PANTHER" id="PTHR34038:SF1">
    <property type="entry name" value="ATP SYNTHASE MEMBRANE SUBUNIT K, MITOCHONDRIAL"/>
    <property type="match status" value="1"/>
</dbReference>
<evidence type="ECO:0000256" key="2">
    <source>
        <dbReference type="ARBA" id="ARBA00022692"/>
    </source>
</evidence>
<evidence type="ECO:0000256" key="5">
    <source>
        <dbReference type="ARBA" id="ARBA00023136"/>
    </source>
</evidence>
<evidence type="ECO:0000313" key="8">
    <source>
        <dbReference type="Proteomes" id="UP001474421"/>
    </source>
</evidence>
<evidence type="ECO:0000256" key="3">
    <source>
        <dbReference type="ARBA" id="ARBA00022989"/>
    </source>
</evidence>
<dbReference type="AlphaFoldDB" id="A0AAW1BGK9"/>
<keyword evidence="8" id="KW-1185">Reference proteome</keyword>
<protein>
    <submittedName>
        <fullName evidence="7">Up-regulated during skeletal muscle growth protein 5</fullName>
    </submittedName>
</protein>
<feature type="transmembrane region" description="Helical" evidence="6">
    <location>
        <begin position="57"/>
        <end position="74"/>
    </location>
</feature>
<gene>
    <name evidence="7" type="ORF">NXF25_011615</name>
</gene>
<dbReference type="PRINTS" id="PR01821">
    <property type="entry name" value="DAPIT"/>
</dbReference>
<evidence type="ECO:0000256" key="6">
    <source>
        <dbReference type="SAM" id="Phobius"/>
    </source>
</evidence>
<comment type="caution">
    <text evidence="7">The sequence shown here is derived from an EMBL/GenBank/DDBJ whole genome shotgun (WGS) entry which is preliminary data.</text>
</comment>
<dbReference type="Pfam" id="PF14960">
    <property type="entry name" value="ATP_synth_reg"/>
    <property type="match status" value="1"/>
</dbReference>
<dbReference type="PANTHER" id="PTHR34038">
    <property type="entry name" value="ATP SYNTHASE MEMBRANE SUBUNIT DAPIT, MITOCHONDRIAL"/>
    <property type="match status" value="1"/>
</dbReference>
<reference evidence="7 8" key="1">
    <citation type="journal article" date="2024" name="Proc. Natl. Acad. Sci. U.S.A.">
        <title>The genetic regulatory architecture and epigenomic basis for age-related changes in rattlesnake venom.</title>
        <authorList>
            <person name="Hogan M.P."/>
            <person name="Holding M.L."/>
            <person name="Nystrom G.S."/>
            <person name="Colston T.J."/>
            <person name="Bartlett D.A."/>
            <person name="Mason A.J."/>
            <person name="Ellsworth S.A."/>
            <person name="Rautsaw R.M."/>
            <person name="Lawrence K.C."/>
            <person name="Strickland J.L."/>
            <person name="He B."/>
            <person name="Fraser P."/>
            <person name="Margres M.J."/>
            <person name="Gilbert D.M."/>
            <person name="Gibbs H.L."/>
            <person name="Parkinson C.L."/>
            <person name="Rokyta D.R."/>
        </authorList>
    </citation>
    <scope>NUCLEOTIDE SEQUENCE [LARGE SCALE GENOMIC DNA]</scope>
    <source>
        <strain evidence="7">DRR0105</strain>
    </source>
</reference>
<comment type="subcellular location">
    <subcellularLocation>
        <location evidence="1">Mitochondrion membrane</location>
        <topology evidence="1">Single-pass membrane protein</topology>
    </subcellularLocation>
</comment>
<proteinExistence type="predicted"/>
<sequence length="83" mass="9632">MENDAEKRALSRCYLEEAADRKRDQAIMAGHDSGTEHQFTGFKKYFNSYTTIGRRNYVLLTYGGILMLIIGFKMRKPKEIAHK</sequence>
<name>A0AAW1BGK9_CROAD</name>
<dbReference type="Proteomes" id="UP001474421">
    <property type="component" value="Unassembled WGS sequence"/>
</dbReference>
<dbReference type="EMBL" id="JAOTOJ010000005">
    <property type="protein sequence ID" value="KAK9400901.1"/>
    <property type="molecule type" value="Genomic_DNA"/>
</dbReference>
<keyword evidence="5 6" id="KW-0472">Membrane</keyword>
<evidence type="ECO:0000256" key="4">
    <source>
        <dbReference type="ARBA" id="ARBA00023128"/>
    </source>
</evidence>
<accession>A0AAW1BGK9</accession>
<evidence type="ECO:0000256" key="1">
    <source>
        <dbReference type="ARBA" id="ARBA00004304"/>
    </source>
</evidence>
<dbReference type="GO" id="GO:0031966">
    <property type="term" value="C:mitochondrial membrane"/>
    <property type="evidence" value="ECO:0007669"/>
    <property type="project" value="UniProtKB-SubCell"/>
</dbReference>
<dbReference type="InterPro" id="IPR009125">
    <property type="entry name" value="ATPMK"/>
</dbReference>
<keyword evidence="4" id="KW-0496">Mitochondrion</keyword>
<evidence type="ECO:0000313" key="7">
    <source>
        <dbReference type="EMBL" id="KAK9400901.1"/>
    </source>
</evidence>